<sequence length="86" mass="10212">MFEISSNFTGEMKEKVNFFYLRGAFKYQKLGFVDRMMMNVLRKKLLKKKPEELDEDSKGLLAAYENPIDWTDRKAIEPIVKCIKEQ</sequence>
<organism evidence="1 2">
    <name type="scientific">Fonticella tunisiensis</name>
    <dbReference type="NCBI Taxonomy" id="1096341"/>
    <lineage>
        <taxon>Bacteria</taxon>
        <taxon>Bacillati</taxon>
        <taxon>Bacillota</taxon>
        <taxon>Clostridia</taxon>
        <taxon>Eubacteriales</taxon>
        <taxon>Clostridiaceae</taxon>
        <taxon>Fonticella</taxon>
    </lineage>
</organism>
<keyword evidence="2" id="KW-1185">Reference proteome</keyword>
<accession>A0A4R7KS16</accession>
<comment type="caution">
    <text evidence="1">The sequence shown here is derived from an EMBL/GenBank/DDBJ whole genome shotgun (WGS) entry which is preliminary data.</text>
</comment>
<dbReference type="Proteomes" id="UP000295325">
    <property type="component" value="Unassembled WGS sequence"/>
</dbReference>
<evidence type="ECO:0000313" key="2">
    <source>
        <dbReference type="Proteomes" id="UP000295325"/>
    </source>
</evidence>
<dbReference type="EMBL" id="SOAZ01000004">
    <property type="protein sequence ID" value="TDT62356.1"/>
    <property type="molecule type" value="Genomic_DNA"/>
</dbReference>
<gene>
    <name evidence="1" type="ORF">EDD71_10480</name>
</gene>
<dbReference type="RefSeq" id="WP_243116390.1">
    <property type="nucleotide sequence ID" value="NZ_SOAZ01000004.1"/>
</dbReference>
<proteinExistence type="predicted"/>
<reference evidence="1 2" key="1">
    <citation type="submission" date="2019-03" db="EMBL/GenBank/DDBJ databases">
        <title>Genomic Encyclopedia of Type Strains, Phase IV (KMG-IV): sequencing the most valuable type-strain genomes for metagenomic binning, comparative biology and taxonomic classification.</title>
        <authorList>
            <person name="Goeker M."/>
        </authorList>
    </citation>
    <scope>NUCLEOTIDE SEQUENCE [LARGE SCALE GENOMIC DNA]</scope>
    <source>
        <strain evidence="1 2">DSM 24455</strain>
    </source>
</reference>
<dbReference type="AlphaFoldDB" id="A0A4R7KS16"/>
<name>A0A4R7KS16_9CLOT</name>
<protein>
    <submittedName>
        <fullName evidence="1">Uncharacterized protein</fullName>
    </submittedName>
</protein>
<evidence type="ECO:0000313" key="1">
    <source>
        <dbReference type="EMBL" id="TDT62356.1"/>
    </source>
</evidence>